<dbReference type="PANTHER" id="PTHR10587:SF134">
    <property type="entry name" value="SECRETED PROTEIN"/>
    <property type="match status" value="1"/>
</dbReference>
<evidence type="ECO:0000256" key="2">
    <source>
        <dbReference type="SAM" id="SignalP"/>
    </source>
</evidence>
<dbReference type="Pfam" id="PF01522">
    <property type="entry name" value="Polysacc_deac_1"/>
    <property type="match status" value="1"/>
</dbReference>
<accession>A0ABW2RYJ5</accession>
<feature type="compositionally biased region" description="Pro residues" evidence="1">
    <location>
        <begin position="53"/>
        <end position="65"/>
    </location>
</feature>
<dbReference type="SUPFAM" id="SSF88713">
    <property type="entry name" value="Glycoside hydrolase/deacetylase"/>
    <property type="match status" value="1"/>
</dbReference>
<dbReference type="PROSITE" id="PS51677">
    <property type="entry name" value="NODB"/>
    <property type="match status" value="1"/>
</dbReference>
<dbReference type="InterPro" id="IPR011330">
    <property type="entry name" value="Glyco_hydro/deAcase_b/a-brl"/>
</dbReference>
<feature type="chain" id="PRO_5045221469" evidence="2">
    <location>
        <begin position="25"/>
        <end position="298"/>
    </location>
</feature>
<dbReference type="EMBL" id="JBHTCS010000013">
    <property type="protein sequence ID" value="MFC7448578.1"/>
    <property type="molecule type" value="Genomic_DNA"/>
</dbReference>
<comment type="caution">
    <text evidence="4">The sequence shown here is derived from an EMBL/GenBank/DDBJ whole genome shotgun (WGS) entry which is preliminary data.</text>
</comment>
<reference evidence="5" key="1">
    <citation type="journal article" date="2019" name="Int. J. Syst. Evol. Microbiol.">
        <title>The Global Catalogue of Microorganisms (GCM) 10K type strain sequencing project: providing services to taxonomists for standard genome sequencing and annotation.</title>
        <authorList>
            <consortium name="The Broad Institute Genomics Platform"/>
            <consortium name="The Broad Institute Genome Sequencing Center for Infectious Disease"/>
            <person name="Wu L."/>
            <person name="Ma J."/>
        </authorList>
    </citation>
    <scope>NUCLEOTIDE SEQUENCE [LARGE SCALE GENOMIC DNA]</scope>
    <source>
        <strain evidence="5">ICMP 19430</strain>
    </source>
</reference>
<feature type="region of interest" description="Disordered" evidence="1">
    <location>
        <begin position="33"/>
        <end position="65"/>
    </location>
</feature>
<evidence type="ECO:0000256" key="1">
    <source>
        <dbReference type="SAM" id="MobiDB-lite"/>
    </source>
</evidence>
<name>A0ABW2RYJ5_9NOCA</name>
<dbReference type="PROSITE" id="PS51318">
    <property type="entry name" value="TAT"/>
    <property type="match status" value="1"/>
</dbReference>
<dbReference type="RefSeq" id="WP_378404773.1">
    <property type="nucleotide sequence ID" value="NZ_JBHTCS010000013.1"/>
</dbReference>
<dbReference type="Proteomes" id="UP001596484">
    <property type="component" value="Unassembled WGS sequence"/>
</dbReference>
<gene>
    <name evidence="4" type="ORF">ACFQS9_11835</name>
</gene>
<dbReference type="InterPro" id="IPR050248">
    <property type="entry name" value="Polysacc_deacetylase_ArnD"/>
</dbReference>
<dbReference type="PANTHER" id="PTHR10587">
    <property type="entry name" value="GLYCOSYL TRANSFERASE-RELATED"/>
    <property type="match status" value="1"/>
</dbReference>
<keyword evidence="5" id="KW-1185">Reference proteome</keyword>
<proteinExistence type="predicted"/>
<dbReference type="Gene3D" id="3.20.20.370">
    <property type="entry name" value="Glycoside hydrolase/deacetylase"/>
    <property type="match status" value="1"/>
</dbReference>
<feature type="domain" description="NodB homology" evidence="3">
    <location>
        <begin position="96"/>
        <end position="289"/>
    </location>
</feature>
<evidence type="ECO:0000313" key="4">
    <source>
        <dbReference type="EMBL" id="MFC7448578.1"/>
    </source>
</evidence>
<evidence type="ECO:0000313" key="5">
    <source>
        <dbReference type="Proteomes" id="UP001596484"/>
    </source>
</evidence>
<organism evidence="4 5">
    <name type="scientific">Rhodococcus daqingensis</name>
    <dbReference type="NCBI Taxonomy" id="2479363"/>
    <lineage>
        <taxon>Bacteria</taxon>
        <taxon>Bacillati</taxon>
        <taxon>Actinomycetota</taxon>
        <taxon>Actinomycetes</taxon>
        <taxon>Mycobacteriales</taxon>
        <taxon>Nocardiaceae</taxon>
        <taxon>Rhodococcus</taxon>
    </lineage>
</organism>
<dbReference type="InterPro" id="IPR006311">
    <property type="entry name" value="TAT_signal"/>
</dbReference>
<keyword evidence="2" id="KW-0732">Signal</keyword>
<evidence type="ECO:0000259" key="3">
    <source>
        <dbReference type="PROSITE" id="PS51677"/>
    </source>
</evidence>
<sequence length="298" mass="30645">MRATPTRRALLLGLLGGAASAATACADLDAPAVPNADPAPRPGPIEVKGTAAPEPPPLPPPPPDPAILIARYAGAVPHQWGTAVTGTRTRLVTPGPRVTLTFDGCGGPHGSAVDPDLITLLEREHLPATLFLNSRWIDANRELTDRLAANPLFELANHGTRHLPLSVTGRSAYGIAGTGSVAEVVEEVMVNHQRLQSITGIPPRWFRPGTAHCDEVATAIVRDLGEEVVGFTVNGDSGATSTAGHIQSAAAGSAPGSIVIMHLNRPHGATAEGLAAALPTMRAQGREFVTLGDAGGLA</sequence>
<dbReference type="InterPro" id="IPR002509">
    <property type="entry name" value="NODB_dom"/>
</dbReference>
<dbReference type="PROSITE" id="PS51257">
    <property type="entry name" value="PROKAR_LIPOPROTEIN"/>
    <property type="match status" value="1"/>
</dbReference>
<protein>
    <submittedName>
        <fullName evidence="4">Polysaccharide deacetylase family protein</fullName>
    </submittedName>
</protein>
<feature type="signal peptide" evidence="2">
    <location>
        <begin position="1"/>
        <end position="24"/>
    </location>
</feature>